<comment type="caution">
    <text evidence="2">The sequence shown here is derived from an EMBL/GenBank/DDBJ whole genome shotgun (WGS) entry which is preliminary data.</text>
</comment>
<proteinExistence type="predicted"/>
<feature type="region of interest" description="Disordered" evidence="1">
    <location>
        <begin position="23"/>
        <end position="42"/>
    </location>
</feature>
<dbReference type="RefSeq" id="WP_281281868.1">
    <property type="nucleotide sequence ID" value="NZ_JBHTGQ010000018.1"/>
</dbReference>
<reference evidence="3" key="1">
    <citation type="journal article" date="2019" name="Int. J. Syst. Evol. Microbiol.">
        <title>The Global Catalogue of Microorganisms (GCM) 10K type strain sequencing project: providing services to taxonomists for standard genome sequencing and annotation.</title>
        <authorList>
            <consortium name="The Broad Institute Genomics Platform"/>
            <consortium name="The Broad Institute Genome Sequencing Center for Infectious Disease"/>
            <person name="Wu L."/>
            <person name="Ma J."/>
        </authorList>
    </citation>
    <scope>NUCLEOTIDE SEQUENCE [LARGE SCALE GENOMIC DNA]</scope>
    <source>
        <strain evidence="3">JCM 18657</strain>
    </source>
</reference>
<keyword evidence="3" id="KW-1185">Reference proteome</keyword>
<sequence>MMSMITGLLICAFVYVIRAARSAPSEADLSEEEMDTGWNAKL</sequence>
<evidence type="ECO:0000256" key="1">
    <source>
        <dbReference type="SAM" id="MobiDB-lite"/>
    </source>
</evidence>
<protein>
    <recommendedName>
        <fullName evidence="4">Tumour necrosis factor receptor superfamily member 19</fullName>
    </recommendedName>
</protein>
<name>A0ABW2V418_9BACL</name>
<dbReference type="EMBL" id="JBHTGQ010000018">
    <property type="protein sequence ID" value="MFC7749988.1"/>
    <property type="molecule type" value="Genomic_DNA"/>
</dbReference>
<evidence type="ECO:0000313" key="2">
    <source>
        <dbReference type="EMBL" id="MFC7749988.1"/>
    </source>
</evidence>
<gene>
    <name evidence="2" type="ORF">ACFQWB_08535</name>
</gene>
<accession>A0ABW2V418</accession>
<dbReference type="Proteomes" id="UP001596528">
    <property type="component" value="Unassembled WGS sequence"/>
</dbReference>
<evidence type="ECO:0008006" key="4">
    <source>
        <dbReference type="Google" id="ProtNLM"/>
    </source>
</evidence>
<organism evidence="2 3">
    <name type="scientific">Paenibacillus thermoaerophilus</name>
    <dbReference type="NCBI Taxonomy" id="1215385"/>
    <lineage>
        <taxon>Bacteria</taxon>
        <taxon>Bacillati</taxon>
        <taxon>Bacillota</taxon>
        <taxon>Bacilli</taxon>
        <taxon>Bacillales</taxon>
        <taxon>Paenibacillaceae</taxon>
        <taxon>Paenibacillus</taxon>
    </lineage>
</organism>
<evidence type="ECO:0000313" key="3">
    <source>
        <dbReference type="Proteomes" id="UP001596528"/>
    </source>
</evidence>